<keyword evidence="2" id="KW-1185">Reference proteome</keyword>
<dbReference type="EMBL" id="JAEAOA010002212">
    <property type="protein sequence ID" value="KAK3592692.1"/>
    <property type="molecule type" value="Genomic_DNA"/>
</dbReference>
<accession>A0AAE0SIU0</accession>
<dbReference type="AlphaFoldDB" id="A0AAE0SIU0"/>
<name>A0AAE0SIU0_9BIVA</name>
<proteinExistence type="predicted"/>
<sequence>MIRRFTKKQGGGSTSIGTSQRAAHYYKYPSLTFQFDGSYYDRYGGFYVAYWSEPTEFSGSSSYVAYYNYKQSHSQEFFYRKVPLPFLSTTFSIKKVITFSSVFDVQHSSVSFKN</sequence>
<reference evidence="1" key="2">
    <citation type="journal article" date="2021" name="Genome Biol. Evol.">
        <title>Developing a high-quality reference genome for a parasitic bivalve with doubly uniparental inheritance (Bivalvia: Unionida).</title>
        <authorList>
            <person name="Smith C.H."/>
        </authorList>
    </citation>
    <scope>NUCLEOTIDE SEQUENCE</scope>
    <source>
        <strain evidence="1">CHS0354</strain>
        <tissue evidence="1">Mantle</tissue>
    </source>
</reference>
<gene>
    <name evidence="1" type="ORF">CHS0354_037828</name>
</gene>
<protein>
    <submittedName>
        <fullName evidence="1">Uncharacterized protein</fullName>
    </submittedName>
</protein>
<organism evidence="1 2">
    <name type="scientific">Potamilus streckersoni</name>
    <dbReference type="NCBI Taxonomy" id="2493646"/>
    <lineage>
        <taxon>Eukaryota</taxon>
        <taxon>Metazoa</taxon>
        <taxon>Spiralia</taxon>
        <taxon>Lophotrochozoa</taxon>
        <taxon>Mollusca</taxon>
        <taxon>Bivalvia</taxon>
        <taxon>Autobranchia</taxon>
        <taxon>Heteroconchia</taxon>
        <taxon>Palaeoheterodonta</taxon>
        <taxon>Unionida</taxon>
        <taxon>Unionoidea</taxon>
        <taxon>Unionidae</taxon>
        <taxon>Ambleminae</taxon>
        <taxon>Lampsilini</taxon>
        <taxon>Potamilus</taxon>
    </lineage>
</organism>
<evidence type="ECO:0000313" key="1">
    <source>
        <dbReference type="EMBL" id="KAK3592692.1"/>
    </source>
</evidence>
<dbReference type="Proteomes" id="UP001195483">
    <property type="component" value="Unassembled WGS sequence"/>
</dbReference>
<evidence type="ECO:0000313" key="2">
    <source>
        <dbReference type="Proteomes" id="UP001195483"/>
    </source>
</evidence>
<reference evidence="1" key="3">
    <citation type="submission" date="2023-05" db="EMBL/GenBank/DDBJ databases">
        <authorList>
            <person name="Smith C.H."/>
        </authorList>
    </citation>
    <scope>NUCLEOTIDE SEQUENCE</scope>
    <source>
        <strain evidence="1">CHS0354</strain>
        <tissue evidence="1">Mantle</tissue>
    </source>
</reference>
<reference evidence="1" key="1">
    <citation type="journal article" date="2021" name="Genome Biol. Evol.">
        <title>A High-Quality Reference Genome for a Parasitic Bivalve with Doubly Uniparental Inheritance (Bivalvia: Unionida).</title>
        <authorList>
            <person name="Smith C.H."/>
        </authorList>
    </citation>
    <scope>NUCLEOTIDE SEQUENCE</scope>
    <source>
        <strain evidence="1">CHS0354</strain>
    </source>
</reference>
<comment type="caution">
    <text evidence="1">The sequence shown here is derived from an EMBL/GenBank/DDBJ whole genome shotgun (WGS) entry which is preliminary data.</text>
</comment>